<organism evidence="1 2">
    <name type="scientific">Spinactinospora alkalitolerans</name>
    <dbReference type="NCBI Taxonomy" id="687207"/>
    <lineage>
        <taxon>Bacteria</taxon>
        <taxon>Bacillati</taxon>
        <taxon>Actinomycetota</taxon>
        <taxon>Actinomycetes</taxon>
        <taxon>Streptosporangiales</taxon>
        <taxon>Nocardiopsidaceae</taxon>
        <taxon>Spinactinospora</taxon>
    </lineage>
</organism>
<name>A0A852TMR4_9ACTN</name>
<accession>A0A852TMR4</accession>
<evidence type="ECO:0000313" key="2">
    <source>
        <dbReference type="Proteomes" id="UP000589036"/>
    </source>
</evidence>
<dbReference type="Proteomes" id="UP000589036">
    <property type="component" value="Unassembled WGS sequence"/>
</dbReference>
<keyword evidence="2" id="KW-1185">Reference proteome</keyword>
<protein>
    <submittedName>
        <fullName evidence="1">Uncharacterized protein</fullName>
    </submittedName>
</protein>
<evidence type="ECO:0000313" key="1">
    <source>
        <dbReference type="EMBL" id="NYE45218.1"/>
    </source>
</evidence>
<dbReference type="RefSeq" id="WP_179641486.1">
    <property type="nucleotide sequence ID" value="NZ_BAAAYY010000021.1"/>
</dbReference>
<dbReference type="AlphaFoldDB" id="A0A852TMR4"/>
<sequence length="411" mass="45318">MTGSAFPGESAGYLIPNDDVLGHALIEAFAEQEVRAGLSGPTSVLVEVPDDRPLTLDVTPVREQARTIALEDMSTELPPLIRGFVRGVIRSCRRGGVRIGTHYPLPDDDAAGHALLRAFADAGTAAVFTDPVNLRIPLPEGEHVTADTGRFRTQADAALPGELPELARAFAEQELEVFARRERRRTDLGDTLDRLRLRVYSEEAMEPRFREQFLTRELAPGLRETVVADYPDSISPLERSAADGHGVSDDQVFLRAIEAAIEAEPVDTEVMELRDVPLLHITGRHRYVGAHVHVLARHLGSASREHGALVAFPIPELLLVHRIGAAHVIHALETMQDLAARHAEVGHKAISAQIYWWRPGEHERLDENRAPEPGRAPRLEPVRMEVDHEAKSIALHSSDDFSRMVAELTGM</sequence>
<comment type="caution">
    <text evidence="1">The sequence shown here is derived from an EMBL/GenBank/DDBJ whole genome shotgun (WGS) entry which is preliminary data.</text>
</comment>
<reference evidence="1 2" key="1">
    <citation type="submission" date="2020-07" db="EMBL/GenBank/DDBJ databases">
        <title>Sequencing the genomes of 1000 actinobacteria strains.</title>
        <authorList>
            <person name="Klenk H.-P."/>
        </authorList>
    </citation>
    <scope>NUCLEOTIDE SEQUENCE [LARGE SCALE GENOMIC DNA]</scope>
    <source>
        <strain evidence="1 2">CXB654</strain>
    </source>
</reference>
<proteinExistence type="predicted"/>
<dbReference type="EMBL" id="JACCCC010000001">
    <property type="protein sequence ID" value="NYE45218.1"/>
    <property type="molecule type" value="Genomic_DNA"/>
</dbReference>
<gene>
    <name evidence="1" type="ORF">HDA32_000338</name>
</gene>